<evidence type="ECO:0000256" key="3">
    <source>
        <dbReference type="ARBA" id="ARBA00022729"/>
    </source>
</evidence>
<evidence type="ECO:0000259" key="6">
    <source>
        <dbReference type="Pfam" id="PF07980"/>
    </source>
</evidence>
<dbReference type="Pfam" id="PF07980">
    <property type="entry name" value="SusD_RagB"/>
    <property type="match status" value="1"/>
</dbReference>
<gene>
    <name evidence="8" type="ORF">SAMN04488514_102549</name>
</gene>
<dbReference type="InterPro" id="IPR011990">
    <property type="entry name" value="TPR-like_helical_dom_sf"/>
</dbReference>
<dbReference type="Gene3D" id="1.25.40.390">
    <property type="match status" value="1"/>
</dbReference>
<feature type="domain" description="RagB/SusD" evidence="6">
    <location>
        <begin position="308"/>
        <end position="561"/>
    </location>
</feature>
<sequence length="563" mass="63914">MDTSKKNNFNIMKRRIYVIWFLALGLLIYSCDDALEEVLVTDVSAASYYTTEKGLDDAVNATYSFLKPFYGQEIGFTMTVFGTDTYNNGADGSHKFFNFYDTSLNASASMARDAWQTWYRGINQANGVINRSAAVDMDEAEKTVRLAEVRFLRALYYFNIVKTYGDAHLSLEETEGIEIEANKTAKAEIYAQAIVPDLEFAISTLPAEQSDYGRATKPAAEFLLGKVLLTRSYTSFAEGNDASMAETLFGNVINNYGFALLDNYADIFDISNQENSEMVFVIPNSKSQVDSGIDDYGHRGHLYFLQEYDVRRGMTRDIANGRPWKRFRPTDFTLELWDRDVDTRYDASFKHVWYANKDEPATEATAEEPARAALAIGDTAIFIPGPMRNDLWPQSRQDTKPYIVITDDEYSERLFPSLNKWIDPTRPDRQKTQGQRDYMLMRLADAYLLRAEAKLQQDNPSGAADDINVIRTRAAVPGQEAAVQITGGDVDLDFLLDERARELLGEGWRWWDLTRTGKLVERVRLHNPTASPNIQDYHILRPIPQEQIDRTVGGYAQNPGYPQ</sequence>
<evidence type="ECO:0000256" key="1">
    <source>
        <dbReference type="ARBA" id="ARBA00004442"/>
    </source>
</evidence>
<evidence type="ECO:0000313" key="8">
    <source>
        <dbReference type="EMBL" id="SDL74290.1"/>
    </source>
</evidence>
<feature type="domain" description="SusD-like N-terminal" evidence="7">
    <location>
        <begin position="59"/>
        <end position="229"/>
    </location>
</feature>
<proteinExistence type="inferred from homology"/>
<dbReference type="Pfam" id="PF14322">
    <property type="entry name" value="SusD-like_3"/>
    <property type="match status" value="1"/>
</dbReference>
<protein>
    <submittedName>
        <fullName evidence="8">RagB/SusD domain-containing protein</fullName>
    </submittedName>
</protein>
<evidence type="ECO:0000256" key="2">
    <source>
        <dbReference type="ARBA" id="ARBA00006275"/>
    </source>
</evidence>
<dbReference type="STRING" id="192904.SAMN04488514_102549"/>
<keyword evidence="5" id="KW-0998">Cell outer membrane</keyword>
<name>A0A1G9MJ38_9FLAO</name>
<reference evidence="8 9" key="1">
    <citation type="submission" date="2016-10" db="EMBL/GenBank/DDBJ databases">
        <authorList>
            <person name="de Groot N.N."/>
        </authorList>
    </citation>
    <scope>NUCLEOTIDE SEQUENCE [LARGE SCALE GENOMIC DNA]</scope>
    <source>
        <strain evidence="8 9">DSM 19886</strain>
    </source>
</reference>
<evidence type="ECO:0000256" key="5">
    <source>
        <dbReference type="ARBA" id="ARBA00023237"/>
    </source>
</evidence>
<keyword evidence="3" id="KW-0732">Signal</keyword>
<comment type="similarity">
    <text evidence="2">Belongs to the SusD family.</text>
</comment>
<dbReference type="EMBL" id="FNGV01000002">
    <property type="protein sequence ID" value="SDL74290.1"/>
    <property type="molecule type" value="Genomic_DNA"/>
</dbReference>
<accession>A0A1G9MJ38</accession>
<dbReference type="GO" id="GO:0009279">
    <property type="term" value="C:cell outer membrane"/>
    <property type="evidence" value="ECO:0007669"/>
    <property type="project" value="UniProtKB-SubCell"/>
</dbReference>
<comment type="subcellular location">
    <subcellularLocation>
        <location evidence="1">Cell outer membrane</location>
    </subcellularLocation>
</comment>
<dbReference type="PROSITE" id="PS51257">
    <property type="entry name" value="PROKAR_LIPOPROTEIN"/>
    <property type="match status" value="1"/>
</dbReference>
<evidence type="ECO:0000313" key="9">
    <source>
        <dbReference type="Proteomes" id="UP000199440"/>
    </source>
</evidence>
<dbReference type="AlphaFoldDB" id="A0A1G9MJ38"/>
<dbReference type="InterPro" id="IPR012944">
    <property type="entry name" value="SusD_RagB_dom"/>
</dbReference>
<dbReference type="SUPFAM" id="SSF48452">
    <property type="entry name" value="TPR-like"/>
    <property type="match status" value="1"/>
</dbReference>
<keyword evidence="9" id="KW-1185">Reference proteome</keyword>
<evidence type="ECO:0000256" key="4">
    <source>
        <dbReference type="ARBA" id="ARBA00023136"/>
    </source>
</evidence>
<dbReference type="InterPro" id="IPR033985">
    <property type="entry name" value="SusD-like_N"/>
</dbReference>
<keyword evidence="4" id="KW-0472">Membrane</keyword>
<evidence type="ECO:0000259" key="7">
    <source>
        <dbReference type="Pfam" id="PF14322"/>
    </source>
</evidence>
<organism evidence="8 9">
    <name type="scientific">Kriegella aquimaris</name>
    <dbReference type="NCBI Taxonomy" id="192904"/>
    <lineage>
        <taxon>Bacteria</taxon>
        <taxon>Pseudomonadati</taxon>
        <taxon>Bacteroidota</taxon>
        <taxon>Flavobacteriia</taxon>
        <taxon>Flavobacteriales</taxon>
        <taxon>Flavobacteriaceae</taxon>
        <taxon>Kriegella</taxon>
    </lineage>
</organism>
<dbReference type="Proteomes" id="UP000199440">
    <property type="component" value="Unassembled WGS sequence"/>
</dbReference>